<dbReference type="eggNOG" id="ENOG502T0C9">
    <property type="taxonomic scope" value="Eukaryota"/>
</dbReference>
<evidence type="ECO:0000313" key="3">
    <source>
        <dbReference type="Proteomes" id="UP000095284"/>
    </source>
</evidence>
<evidence type="ECO:0000256" key="1">
    <source>
        <dbReference type="SAM" id="Phobius"/>
    </source>
</evidence>
<feature type="transmembrane region" description="Helical" evidence="1">
    <location>
        <begin position="69"/>
        <end position="86"/>
    </location>
</feature>
<dbReference type="WBParaSite" id="BXY_1652300.1">
    <property type="protein sequence ID" value="BXY_1652300.1"/>
    <property type="gene ID" value="BXY_1652300"/>
</dbReference>
<protein>
    <submittedName>
        <fullName evidence="4">Deltameth_res domain-containing protein</fullName>
    </submittedName>
</protein>
<dbReference type="Proteomes" id="UP000095284">
    <property type="component" value="Unplaced"/>
</dbReference>
<feature type="domain" description="Deltamethrin resistance protein prag01" evidence="2">
    <location>
        <begin position="48"/>
        <end position="92"/>
    </location>
</feature>
<keyword evidence="1" id="KW-0812">Transmembrane</keyword>
<dbReference type="InterPro" id="IPR031973">
    <property type="entry name" value="Deltameth_res_prag01"/>
</dbReference>
<accession>A0A1I7SU03</accession>
<evidence type="ECO:0000259" key="2">
    <source>
        <dbReference type="Pfam" id="PF16020"/>
    </source>
</evidence>
<evidence type="ECO:0000313" key="4">
    <source>
        <dbReference type="WBParaSite" id="BXY_1652300.1"/>
    </source>
</evidence>
<keyword evidence="1" id="KW-0472">Membrane</keyword>
<organism evidence="3 4">
    <name type="scientific">Bursaphelenchus xylophilus</name>
    <name type="common">Pinewood nematode worm</name>
    <name type="synonym">Aphelenchoides xylophilus</name>
    <dbReference type="NCBI Taxonomy" id="6326"/>
    <lineage>
        <taxon>Eukaryota</taxon>
        <taxon>Metazoa</taxon>
        <taxon>Ecdysozoa</taxon>
        <taxon>Nematoda</taxon>
        <taxon>Chromadorea</taxon>
        <taxon>Rhabditida</taxon>
        <taxon>Tylenchina</taxon>
        <taxon>Tylenchomorpha</taxon>
        <taxon>Aphelenchoidea</taxon>
        <taxon>Aphelenchoididae</taxon>
        <taxon>Bursaphelenchus</taxon>
    </lineage>
</organism>
<dbReference type="AlphaFoldDB" id="A0A1I7SU03"/>
<dbReference type="Pfam" id="PF16020">
    <property type="entry name" value="Deltameth_res"/>
    <property type="match status" value="1"/>
</dbReference>
<proteinExistence type="predicted"/>
<reference evidence="4" key="1">
    <citation type="submission" date="2016-11" db="UniProtKB">
        <authorList>
            <consortium name="WormBaseParasite"/>
        </authorList>
    </citation>
    <scope>IDENTIFICATION</scope>
</reference>
<name>A0A1I7SU03_BURXY</name>
<sequence length="111" mass="12444">MFRTMSFVARLRVSTAISRLTRIQSKRQASGGHHEIVNPGPPITLDYLPIPQHSYGVVYGELQRKFNTYLIGASIFVVSAFALAIYDDVFAYRAIAKPESYRLKQPGVLAK</sequence>
<keyword evidence="1" id="KW-1133">Transmembrane helix</keyword>